<gene>
    <name evidence="5" type="ORF">GC106_24510</name>
</gene>
<name>A0ABX2F2L6_9PSEU</name>
<comment type="caution">
    <text evidence="5">The sequence shown here is derived from an EMBL/GenBank/DDBJ whole genome shotgun (WGS) entry which is preliminary data.</text>
</comment>
<dbReference type="InterPro" id="IPR002818">
    <property type="entry name" value="DJ-1/PfpI"/>
</dbReference>
<protein>
    <submittedName>
        <fullName evidence="5">Thiamine biosynthesis protein ThiJ</fullName>
    </submittedName>
</protein>
<feature type="domain" description="DJ-1/PfpI" evidence="4">
    <location>
        <begin position="28"/>
        <end position="218"/>
    </location>
</feature>
<dbReference type="InterPro" id="IPR029062">
    <property type="entry name" value="Class_I_gatase-like"/>
</dbReference>
<dbReference type="PANTHER" id="PTHR48094">
    <property type="entry name" value="PROTEIN/NUCLEIC ACID DEGLYCASE DJ-1-RELATED"/>
    <property type="match status" value="1"/>
</dbReference>
<keyword evidence="1" id="KW-0346">Stress response</keyword>
<dbReference type="Pfam" id="PF01965">
    <property type="entry name" value="DJ-1_PfpI"/>
    <property type="match status" value="1"/>
</dbReference>
<reference evidence="5 6" key="1">
    <citation type="submission" date="2020-01" db="EMBL/GenBank/DDBJ databases">
        <title>Kibdelosporangium persica a novel Actinomycetes from a hot desert in Iran.</title>
        <authorList>
            <person name="Safaei N."/>
            <person name="Zaburannyi N."/>
            <person name="Mueller R."/>
            <person name="Wink J."/>
        </authorList>
    </citation>
    <scope>NUCLEOTIDE SEQUENCE [LARGE SCALE GENOMIC DNA]</scope>
    <source>
        <strain evidence="5 6">4NS15</strain>
    </source>
</reference>
<dbReference type="EMBL" id="JAAATY010000006">
    <property type="protein sequence ID" value="NRN65240.1"/>
    <property type="molecule type" value="Genomic_DNA"/>
</dbReference>
<proteinExistence type="inferred from homology"/>
<dbReference type="SUPFAM" id="SSF52317">
    <property type="entry name" value="Class I glutamine amidotransferase-like"/>
    <property type="match status" value="1"/>
</dbReference>
<evidence type="ECO:0000313" key="6">
    <source>
        <dbReference type="Proteomes" id="UP000763557"/>
    </source>
</evidence>
<evidence type="ECO:0000256" key="1">
    <source>
        <dbReference type="ARBA" id="ARBA00023016"/>
    </source>
</evidence>
<evidence type="ECO:0000256" key="3">
    <source>
        <dbReference type="ARBA" id="ARBA00038493"/>
    </source>
</evidence>
<evidence type="ECO:0000256" key="2">
    <source>
        <dbReference type="ARBA" id="ARBA00023239"/>
    </source>
</evidence>
<comment type="similarity">
    <text evidence="3">Belongs to the peptidase C56 family. HSP31-like subfamily.</text>
</comment>
<dbReference type="Proteomes" id="UP000763557">
    <property type="component" value="Unassembled WGS sequence"/>
</dbReference>
<evidence type="ECO:0000259" key="4">
    <source>
        <dbReference type="Pfam" id="PF01965"/>
    </source>
</evidence>
<dbReference type="RefSeq" id="WP_173128922.1">
    <property type="nucleotide sequence ID" value="NZ_CBCSGW010000005.1"/>
</dbReference>
<dbReference type="CDD" id="cd03141">
    <property type="entry name" value="GATase1_Hsp31_like"/>
    <property type="match status" value="1"/>
</dbReference>
<dbReference type="PANTHER" id="PTHR48094:SF11">
    <property type="entry name" value="GLUTATHIONE-INDEPENDENT GLYOXALASE HSP31-RELATED"/>
    <property type="match status" value="1"/>
</dbReference>
<keyword evidence="6" id="KW-1185">Reference proteome</keyword>
<sequence length="225" mass="23497">MAKVLMVLTGADSLVMTDGSVHPTGFWAEEVAASHKVFTEAGIDVDIATPGGVRPTPDQGSMVAPFVEYLDGIADVLAKPLALSEVSIDDYDAIYFPGGHGPMTDLAQDPDVARLLRASVDQGKIVGSLCHGQAALLSTAAGGEFAFAGKRLTVFSNAEELNGGTGEKTPYFVETRLRELGAIVEVGAPWSDTVVVDGTLITGQNPQSSTQTANHVVAALRNESR</sequence>
<keyword evidence="2" id="KW-0456">Lyase</keyword>
<accession>A0ABX2F2L6</accession>
<dbReference type="Gene3D" id="3.40.50.880">
    <property type="match status" value="1"/>
</dbReference>
<organism evidence="5 6">
    <name type="scientific">Kibdelosporangium persicum</name>
    <dbReference type="NCBI Taxonomy" id="2698649"/>
    <lineage>
        <taxon>Bacteria</taxon>
        <taxon>Bacillati</taxon>
        <taxon>Actinomycetota</taxon>
        <taxon>Actinomycetes</taxon>
        <taxon>Pseudonocardiales</taxon>
        <taxon>Pseudonocardiaceae</taxon>
        <taxon>Kibdelosporangium</taxon>
    </lineage>
</organism>
<evidence type="ECO:0000313" key="5">
    <source>
        <dbReference type="EMBL" id="NRN65240.1"/>
    </source>
</evidence>
<dbReference type="InterPro" id="IPR050325">
    <property type="entry name" value="Prot/Nucl_acid_deglycase"/>
</dbReference>